<evidence type="ECO:0000256" key="1">
    <source>
        <dbReference type="ARBA" id="ARBA00004604"/>
    </source>
</evidence>
<dbReference type="Pfam" id="PF08625">
    <property type="entry name" value="Utp13"/>
    <property type="match status" value="1"/>
</dbReference>
<evidence type="ECO:0000256" key="5">
    <source>
        <dbReference type="PROSITE-ProRule" id="PRU00221"/>
    </source>
</evidence>
<feature type="domain" description="U3 small nucleolar RNA-associated protein 13 C-terminal" evidence="6">
    <location>
        <begin position="654"/>
        <end position="781"/>
    </location>
</feature>
<name>A0AAW1CPY9_9HEMI</name>
<comment type="subcellular location">
    <subcellularLocation>
        <location evidence="1">Nucleus</location>
        <location evidence="1">Nucleolus</location>
    </subcellularLocation>
</comment>
<feature type="repeat" description="WD" evidence="5">
    <location>
        <begin position="517"/>
        <end position="558"/>
    </location>
</feature>
<dbReference type="SMART" id="SM00320">
    <property type="entry name" value="WD40"/>
    <property type="match status" value="13"/>
</dbReference>
<keyword evidence="2 5" id="KW-0853">WD repeat</keyword>
<dbReference type="InterPro" id="IPR020472">
    <property type="entry name" value="WD40_PAC1"/>
</dbReference>
<dbReference type="GO" id="GO:0000472">
    <property type="term" value="P:endonucleolytic cleavage to generate mature 5'-end of SSU-rRNA from (SSU-rRNA, 5.8S rRNA, LSU-rRNA)"/>
    <property type="evidence" value="ECO:0007669"/>
    <property type="project" value="TreeGrafter"/>
</dbReference>
<dbReference type="PRINTS" id="PR00320">
    <property type="entry name" value="GPROTEINBRPT"/>
</dbReference>
<reference evidence="7 8" key="1">
    <citation type="submission" date="2022-12" db="EMBL/GenBank/DDBJ databases">
        <title>Chromosome-level genome assembly of true bugs.</title>
        <authorList>
            <person name="Ma L."/>
            <person name="Li H."/>
        </authorList>
    </citation>
    <scope>NUCLEOTIDE SEQUENCE [LARGE SCALE GENOMIC DNA]</scope>
    <source>
        <strain evidence="7">Lab_2022b</strain>
    </source>
</reference>
<dbReference type="GO" id="GO:0032040">
    <property type="term" value="C:small-subunit processome"/>
    <property type="evidence" value="ECO:0007669"/>
    <property type="project" value="InterPro"/>
</dbReference>
<evidence type="ECO:0000256" key="3">
    <source>
        <dbReference type="ARBA" id="ARBA00022737"/>
    </source>
</evidence>
<dbReference type="Gene3D" id="2.130.10.10">
    <property type="entry name" value="YVTN repeat-like/Quinoprotein amine dehydrogenase"/>
    <property type="match status" value="4"/>
</dbReference>
<proteinExistence type="predicted"/>
<dbReference type="AlphaFoldDB" id="A0AAW1CPY9"/>
<feature type="repeat" description="WD" evidence="5">
    <location>
        <begin position="188"/>
        <end position="229"/>
    </location>
</feature>
<dbReference type="GO" id="GO:0034511">
    <property type="term" value="F:U3 snoRNA binding"/>
    <property type="evidence" value="ECO:0007669"/>
    <property type="project" value="TreeGrafter"/>
</dbReference>
<feature type="repeat" description="WD" evidence="5">
    <location>
        <begin position="377"/>
        <end position="409"/>
    </location>
</feature>
<evidence type="ECO:0000256" key="4">
    <source>
        <dbReference type="ARBA" id="ARBA00023242"/>
    </source>
</evidence>
<dbReference type="InterPro" id="IPR015943">
    <property type="entry name" value="WD40/YVTN_repeat-like_dom_sf"/>
</dbReference>
<keyword evidence="8" id="KW-1185">Reference proteome</keyword>
<dbReference type="InterPro" id="IPR001680">
    <property type="entry name" value="WD40_rpt"/>
</dbReference>
<dbReference type="SUPFAM" id="SSF50978">
    <property type="entry name" value="WD40 repeat-like"/>
    <property type="match status" value="2"/>
</dbReference>
<evidence type="ECO:0000313" key="7">
    <source>
        <dbReference type="EMBL" id="KAK9499793.1"/>
    </source>
</evidence>
<dbReference type="Pfam" id="PF00400">
    <property type="entry name" value="WD40"/>
    <property type="match status" value="7"/>
</dbReference>
<dbReference type="GO" id="GO:0000480">
    <property type="term" value="P:endonucleolytic cleavage in 5'-ETS of tricistronic rRNA transcript (SSU-rRNA, 5.8S rRNA, LSU-rRNA)"/>
    <property type="evidence" value="ECO:0007669"/>
    <property type="project" value="TreeGrafter"/>
</dbReference>
<keyword evidence="3" id="KW-0677">Repeat</keyword>
<dbReference type="InterPro" id="IPR013934">
    <property type="entry name" value="Utp13_C"/>
</dbReference>
<dbReference type="InterPro" id="IPR036322">
    <property type="entry name" value="WD40_repeat_dom_sf"/>
</dbReference>
<dbReference type="PANTHER" id="PTHR19854">
    <property type="entry name" value="TRANSDUCIN BETA-LIKE 3"/>
    <property type="match status" value="1"/>
</dbReference>
<organism evidence="7 8">
    <name type="scientific">Rhynocoris fuscipes</name>
    <dbReference type="NCBI Taxonomy" id="488301"/>
    <lineage>
        <taxon>Eukaryota</taxon>
        <taxon>Metazoa</taxon>
        <taxon>Ecdysozoa</taxon>
        <taxon>Arthropoda</taxon>
        <taxon>Hexapoda</taxon>
        <taxon>Insecta</taxon>
        <taxon>Pterygota</taxon>
        <taxon>Neoptera</taxon>
        <taxon>Paraneoptera</taxon>
        <taxon>Hemiptera</taxon>
        <taxon>Heteroptera</taxon>
        <taxon>Panheteroptera</taxon>
        <taxon>Cimicomorpha</taxon>
        <taxon>Reduviidae</taxon>
        <taxon>Harpactorinae</taxon>
        <taxon>Harpactorini</taxon>
        <taxon>Rhynocoris</taxon>
    </lineage>
</organism>
<evidence type="ECO:0000259" key="6">
    <source>
        <dbReference type="Pfam" id="PF08625"/>
    </source>
</evidence>
<dbReference type="PANTHER" id="PTHR19854:SF15">
    <property type="entry name" value="TRANSDUCIN BETA-LIKE PROTEIN 3"/>
    <property type="match status" value="1"/>
</dbReference>
<feature type="repeat" description="WD" evidence="5">
    <location>
        <begin position="559"/>
        <end position="600"/>
    </location>
</feature>
<evidence type="ECO:0000313" key="8">
    <source>
        <dbReference type="Proteomes" id="UP001461498"/>
    </source>
</evidence>
<feature type="repeat" description="WD" evidence="5">
    <location>
        <begin position="475"/>
        <end position="507"/>
    </location>
</feature>
<feature type="repeat" description="WD" evidence="5">
    <location>
        <begin position="601"/>
        <end position="632"/>
    </location>
</feature>
<evidence type="ECO:0000256" key="2">
    <source>
        <dbReference type="ARBA" id="ARBA00022574"/>
    </source>
</evidence>
<keyword evidence="4" id="KW-0539">Nucleus</keyword>
<dbReference type="PROSITE" id="PS00678">
    <property type="entry name" value="WD_REPEATS_1"/>
    <property type="match status" value="3"/>
</dbReference>
<accession>A0AAW1CPY9</accession>
<feature type="repeat" description="WD" evidence="5">
    <location>
        <begin position="102"/>
        <end position="136"/>
    </location>
</feature>
<dbReference type="PROSITE" id="PS50294">
    <property type="entry name" value="WD_REPEATS_REGION"/>
    <property type="match status" value="6"/>
</dbReference>
<dbReference type="EMBL" id="JAPXFL010000011">
    <property type="protein sequence ID" value="KAK9499793.1"/>
    <property type="molecule type" value="Genomic_DNA"/>
</dbReference>
<comment type="caution">
    <text evidence="7">The sequence shown here is derived from an EMBL/GenBank/DDBJ whole genome shotgun (WGS) entry which is preliminary data.</text>
</comment>
<sequence length="791" mass="87602">MPPLQLKELYKADEIHKAFYTGGDLQWSEDGSTVYCSCNGCIQILNVNEGRIRGSLGEEENTSDPVLTFLLDNNNEQIFSAHKSGLLKIWNLQESEVIKQWKSIHKGPVSRLAINLNSTILASGGSDSSIRIWDLQYNCCKHKLIGLTGVVSVLEYFRRDNIDYLFGAADDTNIHVWDVESGVEVLTLVGHYSTVTGVVISQEGNHVASCSRDKVIILWDFKTGRQLHVIPVFESVESLVFLPKKFIVPESEKKVSGGLCVATGGEKGVIRIWDVCNVSELYCQQNSLIESAKEDSGLAITHLIYNKLTNSFLVSSVDHNLLFYNFDTFTCTNQLIGFSDQVLDIISIGEECSHIVVATNSNFIKLYQMSNMNCQLLKGHSDLVVCLASTPANPSLFASSSKDNSIRVWLLENGIAHCVASGMMHNSSVGAVSISQLKSHFLISASQDTVMKKWKLPSMFDINEQPISLTMKAAKVSHEKDINGIAVSPNDKLIATASMDKTAKLWSSADLTLLGTLRGHKRGVWSVTFSPSDQVLLTSSADTTLKIWSISDLSCLKTFEGHESSVLKSSFLTHGLQIVSCGGDGLLKLWNVKTGECSASFDHHDGKIWALAVLKGEATLVTGGDDSQLVIWRDYTEQVKLEKAQQLQEKTHKEQQLANYLQSEDLLNALRLALSLNRPATVLNIFQEIISRGETGVIDTVKQLNESDKHLLLKCASHWNANSKFCYPAQVVLSLLLDEIALGDLKVSKELIESISAYTDRHFKRLTQLTQDLNLLEYTKAIMKPHYVHLS</sequence>
<dbReference type="Proteomes" id="UP001461498">
    <property type="component" value="Unassembled WGS sequence"/>
</dbReference>
<dbReference type="InterPro" id="IPR019775">
    <property type="entry name" value="WD40_repeat_CS"/>
</dbReference>
<gene>
    <name evidence="7" type="ORF">O3M35_002763</name>
</gene>
<protein>
    <recommendedName>
        <fullName evidence="6">U3 small nucleolar RNA-associated protein 13 C-terminal domain-containing protein</fullName>
    </recommendedName>
</protein>
<dbReference type="GO" id="GO:0030686">
    <property type="term" value="C:90S preribosome"/>
    <property type="evidence" value="ECO:0007669"/>
    <property type="project" value="TreeGrafter"/>
</dbReference>
<dbReference type="PROSITE" id="PS50082">
    <property type="entry name" value="WD_REPEATS_2"/>
    <property type="match status" value="7"/>
</dbReference>
<dbReference type="CDD" id="cd00200">
    <property type="entry name" value="WD40"/>
    <property type="match status" value="2"/>
</dbReference>